<name>A0A6D2IV89_9BRAS</name>
<feature type="region of interest" description="Disordered" evidence="1">
    <location>
        <begin position="1"/>
        <end position="22"/>
    </location>
</feature>
<sequence>MENIKHAAWPMPQGPSVSPISDEAFPANALINDRSKREEKMRYMEEGVTWARILASPTTTTTTTTAAAATTAASATTAAASTTNTHSYFSTTSYRMRPRKNLRRSLA</sequence>
<dbReference type="EMBL" id="CACVBM020001074">
    <property type="protein sequence ID" value="CAA7028855.1"/>
    <property type="molecule type" value="Genomic_DNA"/>
</dbReference>
<comment type="caution">
    <text evidence="2">The sequence shown here is derived from an EMBL/GenBank/DDBJ whole genome shotgun (WGS) entry which is preliminary data.</text>
</comment>
<dbReference type="Proteomes" id="UP000467841">
    <property type="component" value="Unassembled WGS sequence"/>
</dbReference>
<organism evidence="2 3">
    <name type="scientific">Microthlaspi erraticum</name>
    <dbReference type="NCBI Taxonomy" id="1685480"/>
    <lineage>
        <taxon>Eukaryota</taxon>
        <taxon>Viridiplantae</taxon>
        <taxon>Streptophyta</taxon>
        <taxon>Embryophyta</taxon>
        <taxon>Tracheophyta</taxon>
        <taxon>Spermatophyta</taxon>
        <taxon>Magnoliopsida</taxon>
        <taxon>eudicotyledons</taxon>
        <taxon>Gunneridae</taxon>
        <taxon>Pentapetalae</taxon>
        <taxon>rosids</taxon>
        <taxon>malvids</taxon>
        <taxon>Brassicales</taxon>
        <taxon>Brassicaceae</taxon>
        <taxon>Coluteocarpeae</taxon>
        <taxon>Microthlaspi</taxon>
    </lineage>
</organism>
<dbReference type="AlphaFoldDB" id="A0A6D2IV89"/>
<evidence type="ECO:0000313" key="3">
    <source>
        <dbReference type="Proteomes" id="UP000467841"/>
    </source>
</evidence>
<proteinExistence type="predicted"/>
<evidence type="ECO:0000256" key="1">
    <source>
        <dbReference type="SAM" id="MobiDB-lite"/>
    </source>
</evidence>
<evidence type="ECO:0000313" key="2">
    <source>
        <dbReference type="EMBL" id="CAA7028855.1"/>
    </source>
</evidence>
<keyword evidence="3" id="KW-1185">Reference proteome</keyword>
<gene>
    <name evidence="2" type="ORF">MERR_LOCUS16090</name>
</gene>
<accession>A0A6D2IV89</accession>
<protein>
    <submittedName>
        <fullName evidence="2">Uncharacterized protein</fullName>
    </submittedName>
</protein>
<reference evidence="2" key="1">
    <citation type="submission" date="2020-01" db="EMBL/GenBank/DDBJ databases">
        <authorList>
            <person name="Mishra B."/>
        </authorList>
    </citation>
    <scope>NUCLEOTIDE SEQUENCE [LARGE SCALE GENOMIC DNA]</scope>
</reference>